<keyword evidence="3" id="KW-1185">Reference proteome</keyword>
<dbReference type="Gramene" id="TRITD6Bv1G213450.1">
    <property type="protein sequence ID" value="TRITD6Bv1G213450.1"/>
    <property type="gene ID" value="TRITD6Bv1G213450"/>
</dbReference>
<evidence type="ECO:0000313" key="2">
    <source>
        <dbReference type="EMBL" id="VAI62593.1"/>
    </source>
</evidence>
<gene>
    <name evidence="2" type="ORF">TRITD_6Bv1G213450</name>
</gene>
<dbReference type="AlphaFoldDB" id="A0A9R1BFC3"/>
<protein>
    <recommendedName>
        <fullName evidence="1">F-box domain-containing protein</fullName>
    </recommendedName>
</protein>
<dbReference type="Pfam" id="PF07734">
    <property type="entry name" value="FBA_1"/>
    <property type="match status" value="1"/>
</dbReference>
<name>A0A9R1BFC3_TRITD</name>
<dbReference type="Gene3D" id="1.20.1280.50">
    <property type="match status" value="1"/>
</dbReference>
<organism evidence="2 3">
    <name type="scientific">Triticum turgidum subsp. durum</name>
    <name type="common">Durum wheat</name>
    <name type="synonym">Triticum durum</name>
    <dbReference type="NCBI Taxonomy" id="4567"/>
    <lineage>
        <taxon>Eukaryota</taxon>
        <taxon>Viridiplantae</taxon>
        <taxon>Streptophyta</taxon>
        <taxon>Embryophyta</taxon>
        <taxon>Tracheophyta</taxon>
        <taxon>Spermatophyta</taxon>
        <taxon>Magnoliopsida</taxon>
        <taxon>Liliopsida</taxon>
        <taxon>Poales</taxon>
        <taxon>Poaceae</taxon>
        <taxon>BOP clade</taxon>
        <taxon>Pooideae</taxon>
        <taxon>Triticodae</taxon>
        <taxon>Triticeae</taxon>
        <taxon>Triticinae</taxon>
        <taxon>Triticum</taxon>
    </lineage>
</organism>
<reference evidence="2 3" key="1">
    <citation type="submission" date="2017-09" db="EMBL/GenBank/DDBJ databases">
        <authorList>
            <consortium name="International Durum Wheat Genome Sequencing Consortium (IDWGSC)"/>
            <person name="Milanesi L."/>
        </authorList>
    </citation>
    <scope>NUCLEOTIDE SEQUENCE [LARGE SCALE GENOMIC DNA]</scope>
    <source>
        <strain evidence="3">cv. Svevo</strain>
    </source>
</reference>
<dbReference type="Pfam" id="PF12937">
    <property type="entry name" value="F-box-like"/>
    <property type="match status" value="1"/>
</dbReference>
<dbReference type="InterPro" id="IPR006527">
    <property type="entry name" value="F-box-assoc_dom_typ1"/>
</dbReference>
<evidence type="ECO:0000313" key="3">
    <source>
        <dbReference type="Proteomes" id="UP000324705"/>
    </source>
</evidence>
<sequence length="364" mass="41392">MAESASLLHGLLDEIFMFEILVRLPPKSLLRCRAVCHAWRGATSDRDFLVAHHARQPSLPLLYTEIDDPPSIDIITPFPCDHRADDKLQSVAQLSGAHDFFPVACCDDLLVFTTCGGDCLSICNPATRQYARLNQLDDFTVLGMYPHSPTSEYRFCVCPETDAQSGFYVFTLGSDQEPRHIGAHAKGLWQQQPVLLRGSLHWYTERLIMVFDTTAELFRQMRSPIDPGHAKADLFEMGDLLGIYSLNEEETIVHVWVMQDYEGQVWASKARVELPIAELSVQFENFHGFWYVEVAYWDDDVLVLVKIDKDSLLELDIDGKLVASLHRRFLCHSGLRLKQSLVSHTCFPALEDYVHLSSDQIVMF</sequence>
<dbReference type="InterPro" id="IPR050796">
    <property type="entry name" value="SCF_F-box_component"/>
</dbReference>
<dbReference type="InterPro" id="IPR036047">
    <property type="entry name" value="F-box-like_dom_sf"/>
</dbReference>
<dbReference type="PANTHER" id="PTHR31672">
    <property type="entry name" value="BNACNNG10540D PROTEIN"/>
    <property type="match status" value="1"/>
</dbReference>
<dbReference type="PANTHER" id="PTHR31672:SF2">
    <property type="entry name" value="F-BOX DOMAIN-CONTAINING PROTEIN"/>
    <property type="match status" value="1"/>
</dbReference>
<evidence type="ECO:0000259" key="1">
    <source>
        <dbReference type="SMART" id="SM00256"/>
    </source>
</evidence>
<dbReference type="EMBL" id="LT934122">
    <property type="protein sequence ID" value="VAI62593.1"/>
    <property type="molecule type" value="Genomic_DNA"/>
</dbReference>
<accession>A0A9R1BFC3</accession>
<dbReference type="InterPro" id="IPR017451">
    <property type="entry name" value="F-box-assoc_interact_dom"/>
</dbReference>
<dbReference type="SMART" id="SM00256">
    <property type="entry name" value="FBOX"/>
    <property type="match status" value="1"/>
</dbReference>
<feature type="domain" description="F-box" evidence="1">
    <location>
        <begin position="11"/>
        <end position="52"/>
    </location>
</feature>
<dbReference type="NCBIfam" id="TIGR01640">
    <property type="entry name" value="F_box_assoc_1"/>
    <property type="match status" value="1"/>
</dbReference>
<dbReference type="SUPFAM" id="SSF81383">
    <property type="entry name" value="F-box domain"/>
    <property type="match status" value="1"/>
</dbReference>
<proteinExistence type="predicted"/>
<dbReference type="InterPro" id="IPR001810">
    <property type="entry name" value="F-box_dom"/>
</dbReference>
<dbReference type="Proteomes" id="UP000324705">
    <property type="component" value="Chromosome 6B"/>
</dbReference>